<dbReference type="InterPro" id="IPR019734">
    <property type="entry name" value="TPR_rpt"/>
</dbReference>
<dbReference type="PROSITE" id="PS50005">
    <property type="entry name" value="TPR"/>
    <property type="match status" value="1"/>
</dbReference>
<dbReference type="InterPro" id="IPR011990">
    <property type="entry name" value="TPR-like_helical_dom_sf"/>
</dbReference>
<dbReference type="Pfam" id="PF13181">
    <property type="entry name" value="TPR_8"/>
    <property type="match status" value="1"/>
</dbReference>
<dbReference type="Proteomes" id="UP000002019">
    <property type="component" value="Chromosome"/>
</dbReference>
<feature type="coiled-coil region" evidence="2">
    <location>
        <begin position="1516"/>
        <end position="1546"/>
    </location>
</feature>
<keyword evidence="1" id="KW-0802">TPR repeat</keyword>
<feature type="repeat" description="TPR" evidence="1">
    <location>
        <begin position="1315"/>
        <end position="1348"/>
    </location>
</feature>
<dbReference type="HOGENOM" id="CLU_234732_0_0_0"/>
<evidence type="ECO:0008006" key="5">
    <source>
        <dbReference type="Google" id="ProtNLM"/>
    </source>
</evidence>
<dbReference type="KEGG" id="caci:CLOAM1741"/>
<accession>B0VJC3</accession>
<organism evidence="3 4">
    <name type="scientific">Cloacimonas acidaminovorans (strain Evry)</name>
    <dbReference type="NCBI Taxonomy" id="459349"/>
    <lineage>
        <taxon>Bacteria</taxon>
        <taxon>Pseudomonadati</taxon>
        <taxon>Candidatus Cloacimonadota</taxon>
        <taxon>Candidatus Cloacimonadia</taxon>
        <taxon>Candidatus Cloacimonadales</taxon>
        <taxon>Candidatus Cloacimonadaceae</taxon>
        <taxon>Candidatus Cloacimonas</taxon>
    </lineage>
</organism>
<evidence type="ECO:0000256" key="1">
    <source>
        <dbReference type="PROSITE-ProRule" id="PRU00339"/>
    </source>
</evidence>
<keyword evidence="2" id="KW-0175">Coiled coil</keyword>
<gene>
    <name evidence="3" type="ordered locus">CLOAM1741</name>
</gene>
<proteinExistence type="predicted"/>
<sequence>MSGIMKHILKIIFLIVVAVSFLAVVYAQDISQYTKEQIQEQISQEKQIIRELAKMFLVDALPELVKEDPTLAEQALVKYKDVFSSMDQNEFIYLLGHFYVRVGENAKAISYFTSLLNTHLNEDARKMLNLVLFQQMVHYLEQGNRKTAKDFLSAIVFENYNIDRYYPTYLYIWADMAADDGEYESVVNTLNSYIQNRDIIMNRLLPEKMAILARVQNLNLEPYYANPSPAEYKRIASQIDGIKADLTRNYNELISLKGIFYLDSIVNLHSEEMAMLDSLKMVILDYIDQKVQAEETMVRGNLLFQQVKQLSTNYQKQLEIMDKILEKQYERFLTNDPSVQGQNFSDMELKRLFDIEKNIQLYNNLIAELDKDIADPELANIQEQLKRTRADYSEKRTSLLIRKNDLLQTRKHISDVEEQIFNAILQEYYSLFQDKKDIDIQLAEIEQFMQEESKNIFTEEQRNKIKNSIVAQIAVTADSGVRNEPIRKNAQDLVANVEFVKLQLDYRNLHIKEQARIAQIGKWTEQQLTERQAEILAEKRDLITRIQNFINYNPNFKAVEQPNGNYLISNADLYYNLAELQYAVYLETPTIALESYRKVVQLDPNNVNIDAALYNIGFISSQLSHQRIGDNKARFYEINRTAVALDDASRYKESDFAEAISSYQRIIDNYKTSPYYDESLYRLGILYYYIATDADQPQRYYALATNCFDEIINKPNSKYQYDAIYQRGWLRLNSFQEQDFMLALNDFLTLLNAVDSGKISDPMIAKGYREDAIDNIAFCLIALDGTDFYSPAKGVAELQNIAASYKNPEIISSIIDKAAANKLNLSTIQAIDFIWLKIDINPLALENPALVDSILKLYASAQYELREGQNFDQIAQDLYQNIITNYGKNSAWYQANMNNSNISAQLAVIKNAYEKRAIRLQNEFLADPANETKLLAYYQHIDQYAAFPELQGENYAAWKAQADKTKLLLGNTLAERSNLPKHYLTAIRNLQEFNAKYPQDEDFFLNEGLIYTYSFNIYNLMKDLYGEGFQPEPGLPANADELFALLHSNSQRFISVLRSDAYKNPEREIQAVNILLSLADIQYERGKMPDAKVLYLSALENETLIPDRTKFTVYGKLASMAENEQNYAQAETYYRKALPYTATPAEREAIINNICYQIQNSFEAAESAGNYSLAASERLRLAEELGSKDAQRVTGYKMGAQEAYIKAKEYQKAIDILLELAGTRTDIGEIYYYYFRAAEIAEADTAMNNPQLAKSIRESFIAKYPSSNQAFKLRMAMIQEMEKNPAQRTAAADAYLALYEEARNKTINTGNITPDALLAKAAILYSEAENKDKAVETYNRFITLYPNNENVIPFMQETADYYLAKGDTLKFEQLAKEIYQKDKTKGDRYQWIATLKLSKLVYNFDNAYKNKNYTDAFKFRDEYKRLEAEYKKEGLNFETKDFSSTKNYEYFAAVEKEYNDLQKRIAFLKNFDNQLTAIEKGTLLTSSPAALIKVNASTTWQNHLIGGSYRRIPNFKASVKAEVAKVNKLLADADKQNIELENYRRLRALNLIARIYEKGVNVINTQIGVYVRTASEAEGVRQEYKDVLDAFIATLAADYSNDLFSLAYTTHLNIYNFYQLAGYTDYYTQQSYAKLQEWNLLPDYKMEEYPLGSGWTEKMDGTNVNLPVQNITSPKGVHLSCVQIPSNKELILNRTVNAKIQPEFALLHLVYPYDIKIRLNGTDLKPGVVPTDTLDVNKPITTTRFAYLLPSSAWAEGQNIIELTVPNDSPEQQSFYMNLQVFIDRNKLAASIPPETVMLYTDPTWRIITVNPETGVETASAATITGNFGIALDNIVGLEETYAKPIWFPETAPVSSAIFEVDFYLDTEFRDGLINFVAPEVASVYLNGQELAANLHLDYDPEPFRVYTSQVTIDPAKVTAGKNTLRFVVTNNSNYRGFIATVKIIKAGKGDIR</sequence>
<protein>
    <recommendedName>
        <fullName evidence="5">Tetratricopeptide repeat protein</fullName>
    </recommendedName>
</protein>
<dbReference type="Gene3D" id="2.60.120.260">
    <property type="entry name" value="Galactose-binding domain-like"/>
    <property type="match status" value="1"/>
</dbReference>
<evidence type="ECO:0000313" key="4">
    <source>
        <dbReference type="Proteomes" id="UP000002019"/>
    </source>
</evidence>
<dbReference type="eggNOG" id="COG4105">
    <property type="taxonomic scope" value="Bacteria"/>
</dbReference>
<name>B0VJC3_CLOAI</name>
<reference evidence="3 4" key="1">
    <citation type="journal article" date="2008" name="J. Bacteriol.">
        <title>'Candidatus Cloacamonas acidaminovorans': genome sequence reconstruction provides a first glimpse of a new bacterial division.</title>
        <authorList>
            <person name="Pelletier E."/>
            <person name="Kreimeyer A."/>
            <person name="Bocs S."/>
            <person name="Rouy Z."/>
            <person name="Gyapay G."/>
            <person name="Chouari R."/>
            <person name="Riviere D."/>
            <person name="Ganesan A."/>
            <person name="Daegelen P."/>
            <person name="Sghir A."/>
            <person name="Cohen G.N."/>
            <person name="Medigue C."/>
            <person name="Weissenbach J."/>
            <person name="Le Paslier D."/>
        </authorList>
    </citation>
    <scope>NUCLEOTIDE SEQUENCE [LARGE SCALE GENOMIC DNA]</scope>
    <source>
        <strain evidence="4">Evry</strain>
    </source>
</reference>
<evidence type="ECO:0000256" key="2">
    <source>
        <dbReference type="SAM" id="Coils"/>
    </source>
</evidence>
<dbReference type="EMBL" id="CU466930">
    <property type="protein sequence ID" value="CAO81577.1"/>
    <property type="molecule type" value="Genomic_DNA"/>
</dbReference>
<keyword evidence="4" id="KW-1185">Reference proteome</keyword>
<dbReference type="SMART" id="SM00028">
    <property type="entry name" value="TPR"/>
    <property type="match status" value="5"/>
</dbReference>
<dbReference type="Gene3D" id="1.25.40.10">
    <property type="entry name" value="Tetratricopeptide repeat domain"/>
    <property type="match status" value="2"/>
</dbReference>
<dbReference type="SUPFAM" id="SSF48452">
    <property type="entry name" value="TPR-like"/>
    <property type="match status" value="3"/>
</dbReference>
<dbReference type="eggNOG" id="COG4942">
    <property type="taxonomic scope" value="Bacteria"/>
</dbReference>
<evidence type="ECO:0000313" key="3">
    <source>
        <dbReference type="EMBL" id="CAO81577.1"/>
    </source>
</evidence>
<dbReference type="STRING" id="459349.CLOAM1741"/>